<dbReference type="HOGENOM" id="CLU_1743309_0_0_1"/>
<dbReference type="EnsemblPlants" id="OBART04G26600.1">
    <property type="protein sequence ID" value="OBART04G26600.1"/>
    <property type="gene ID" value="OBART04G26600"/>
</dbReference>
<dbReference type="PaxDb" id="65489-OBART04G26600.1"/>
<keyword evidence="2" id="KW-1185">Reference proteome</keyword>
<evidence type="ECO:0000313" key="2">
    <source>
        <dbReference type="Proteomes" id="UP000026960"/>
    </source>
</evidence>
<protein>
    <submittedName>
        <fullName evidence="1">Uncharacterized protein</fullName>
    </submittedName>
</protein>
<accession>A0A0D3G0M8</accession>
<dbReference type="Gramene" id="OBART04G26600.1">
    <property type="protein sequence ID" value="OBART04G26600.1"/>
    <property type="gene ID" value="OBART04G26600"/>
</dbReference>
<reference evidence="1" key="2">
    <citation type="submission" date="2015-03" db="UniProtKB">
        <authorList>
            <consortium name="EnsemblPlants"/>
        </authorList>
    </citation>
    <scope>IDENTIFICATION</scope>
</reference>
<organism evidence="1">
    <name type="scientific">Oryza barthii</name>
    <dbReference type="NCBI Taxonomy" id="65489"/>
    <lineage>
        <taxon>Eukaryota</taxon>
        <taxon>Viridiplantae</taxon>
        <taxon>Streptophyta</taxon>
        <taxon>Embryophyta</taxon>
        <taxon>Tracheophyta</taxon>
        <taxon>Spermatophyta</taxon>
        <taxon>Magnoliopsida</taxon>
        <taxon>Liliopsida</taxon>
        <taxon>Poales</taxon>
        <taxon>Poaceae</taxon>
        <taxon>BOP clade</taxon>
        <taxon>Oryzoideae</taxon>
        <taxon>Oryzeae</taxon>
        <taxon>Oryzinae</taxon>
        <taxon>Oryza</taxon>
    </lineage>
</organism>
<dbReference type="AlphaFoldDB" id="A0A0D3G0M8"/>
<proteinExistence type="predicted"/>
<name>A0A0D3G0M8_9ORYZ</name>
<evidence type="ECO:0000313" key="1">
    <source>
        <dbReference type="EnsemblPlants" id="OBART04G26600.1"/>
    </source>
</evidence>
<reference evidence="1" key="1">
    <citation type="journal article" date="2009" name="Rice">
        <title>De Novo Next Generation Sequencing of Plant Genomes.</title>
        <authorList>
            <person name="Rounsley S."/>
            <person name="Marri P.R."/>
            <person name="Yu Y."/>
            <person name="He R."/>
            <person name="Sisneros N."/>
            <person name="Goicoechea J.L."/>
            <person name="Lee S.J."/>
            <person name="Angelova A."/>
            <person name="Kudrna D."/>
            <person name="Luo M."/>
            <person name="Affourtit J."/>
            <person name="Desany B."/>
            <person name="Knight J."/>
            <person name="Niazi F."/>
            <person name="Egholm M."/>
            <person name="Wing R.A."/>
        </authorList>
    </citation>
    <scope>NUCLEOTIDE SEQUENCE [LARGE SCALE GENOMIC DNA]</scope>
    <source>
        <strain evidence="1">cv. IRGC 105608</strain>
    </source>
</reference>
<dbReference type="Proteomes" id="UP000026960">
    <property type="component" value="Chromosome 4"/>
</dbReference>
<sequence>MPEIEYLPAGIEYCPSIRSLQELDVRDCGNEKLKQRCRKLTGTIPKIILECLLSLDEYYKQGNELYNGKTRERHKGQKKRGKTDWFRQSSTDKDMKMNIDKNSHYILLVHCGVPSDLRRRHNMDKCKQVLINREQCYPSGLKSWEVSNAS</sequence>